<feature type="region of interest" description="Disordered" evidence="1">
    <location>
        <begin position="74"/>
        <end position="115"/>
    </location>
</feature>
<name>F9WGR9_TRYCI</name>
<organism evidence="2 3">
    <name type="scientific">Trypanosoma congolense (strain IL3000)</name>
    <dbReference type="NCBI Taxonomy" id="1068625"/>
    <lineage>
        <taxon>Eukaryota</taxon>
        <taxon>Discoba</taxon>
        <taxon>Euglenozoa</taxon>
        <taxon>Kinetoplastea</taxon>
        <taxon>Metakinetoplastina</taxon>
        <taxon>Trypanosomatida</taxon>
        <taxon>Trypanosomatidae</taxon>
        <taxon>Trypanosoma</taxon>
        <taxon>Nannomonas</taxon>
    </lineage>
</organism>
<comment type="caution">
    <text evidence="2">The sequence shown here is derived from an EMBL/GenBank/DDBJ whole genome shotgun (WGS) entry which is preliminary data.</text>
</comment>
<reference evidence="3" key="1">
    <citation type="submission" date="2011-07" db="EMBL/GenBank/DDBJ databases">
        <title>Divergent evolution of antigenic variation in African trypanosomes.</title>
        <authorList>
            <person name="Jackson A.P."/>
            <person name="Berry A."/>
            <person name="Allison H.C."/>
            <person name="Burton P."/>
            <person name="Anderson J."/>
            <person name="Aslett M."/>
            <person name="Brown R."/>
            <person name="Corton N."/>
            <person name="Harris D."/>
            <person name="Hauser H."/>
            <person name="Gamble J."/>
            <person name="Gilderthorp R."/>
            <person name="McQuillan J."/>
            <person name="Quail M.A."/>
            <person name="Sanders M."/>
            <person name="Van Tonder A."/>
            <person name="Ginger M.L."/>
            <person name="Donelson J.E."/>
            <person name="Field M.C."/>
            <person name="Barry J.D."/>
            <person name="Berriman M."/>
            <person name="Hertz-Fowler C."/>
        </authorList>
    </citation>
    <scope>NUCLEOTIDE SEQUENCE [LARGE SCALE GENOMIC DNA]</scope>
    <source>
        <strain evidence="3">IL3000</strain>
    </source>
</reference>
<evidence type="ECO:0000313" key="3">
    <source>
        <dbReference type="Proteomes" id="UP000000702"/>
    </source>
</evidence>
<sequence length="153" mass="17018">MSNKTEGETTPRVLRRVPSDEGLGRISASMGRMEECFKESHALLYGKCTTQNMRVGSVSASGLRRPSDASDVGWWVLNEPDTGDGRRSPSPVPNASSEISCPAEFSSVRQRTGRSLSSAKEAVDDRIEVPLEVLRWRIRGELERYRYQGLARC</sequence>
<reference evidence="2 3" key="2">
    <citation type="journal article" date="2012" name="Proc. Natl. Acad. Sci. U.S.A.">
        <title>Antigenic diversity is generated by distinct evolutionary mechanisms in African trypanosome species.</title>
        <authorList>
            <person name="Jackson A.P."/>
            <person name="Berry A."/>
            <person name="Aslett M."/>
            <person name="Allison H.C."/>
            <person name="Burton P."/>
            <person name="Vavrova-Anderson J."/>
            <person name="Brown R."/>
            <person name="Browne H."/>
            <person name="Corton N."/>
            <person name="Hauser H."/>
            <person name="Gamble J."/>
            <person name="Gilderthorp R."/>
            <person name="Marcello L."/>
            <person name="McQuillan J."/>
            <person name="Otto T.D."/>
            <person name="Quail M.A."/>
            <person name="Sanders M.J."/>
            <person name="van Tonder A."/>
            <person name="Ginger M.L."/>
            <person name="Field M.C."/>
            <person name="Barry J.D."/>
            <person name="Hertz-Fowler C."/>
            <person name="Berriman M."/>
        </authorList>
    </citation>
    <scope>NUCLEOTIDE SEQUENCE [LARGE SCALE GENOMIC DNA]</scope>
    <source>
        <strain evidence="2 3">IL3000</strain>
    </source>
</reference>
<evidence type="ECO:0000313" key="2">
    <source>
        <dbReference type="EMBL" id="CCD16506.1"/>
    </source>
</evidence>
<dbReference type="VEuPathDB" id="TriTrypDB:TcIL3000_0_14240"/>
<dbReference type="EMBL" id="CAEQ01002309">
    <property type="protein sequence ID" value="CCD16506.1"/>
    <property type="molecule type" value="Genomic_DNA"/>
</dbReference>
<dbReference type="Proteomes" id="UP000000702">
    <property type="component" value="Unassembled WGS sequence"/>
</dbReference>
<accession>F9WGR9</accession>
<gene>
    <name evidence="2" type="ORF">TCIL3000_0_14240</name>
</gene>
<keyword evidence="3" id="KW-1185">Reference proteome</keyword>
<dbReference type="AlphaFoldDB" id="F9WGR9"/>
<protein>
    <submittedName>
        <fullName evidence="2">WGS project CAEQ00000000 data, annotated contig 534</fullName>
    </submittedName>
</protein>
<proteinExistence type="predicted"/>
<evidence type="ECO:0000256" key="1">
    <source>
        <dbReference type="SAM" id="MobiDB-lite"/>
    </source>
</evidence>
<feature type="region of interest" description="Disordered" evidence="1">
    <location>
        <begin position="1"/>
        <end position="25"/>
    </location>
</feature>